<dbReference type="Gene3D" id="3.10.20.90">
    <property type="entry name" value="Phosphatidylinositol 3-kinase Catalytic Subunit, Chain A, domain 1"/>
    <property type="match status" value="2"/>
</dbReference>
<dbReference type="PANTHER" id="PTHR46467">
    <property type="entry name" value="TETHER CONTAINING UBX DOMAIN FOR GLUT4"/>
    <property type="match status" value="1"/>
</dbReference>
<sequence>MAVNIEFNNQSKRIRVSPAMTMFQVVEAAREQFQLTDSAVQYELTHKNRPVDLSIPFRLTGISNNAALELKALASTGEVPQVRVCVQLTDGKRVQESFGYDSTLERILSAWKLFPAADEFSLTFLQREIPYDTFASTTLKDLGLVSGSAMFRMQRAGGNSAPAPAPRSVTFAPSTAPSAPTPSVPTPAASPTAPAPVVTESKPATTEFVAAPPAPAPTPAPVDVEMTPAEPQPSVPRMRSYDALQLLRDNSFDAVSRPAVTTLMKIVTNILSYPDNEKMRSIRVSNAAFDRNVGQHRGGIEFLVSVGFELDPETQMLVLTTVTDAVKSSLQNGLRLLNNEADDLNIDDGERPKVVVPMPVDASFDPFKPQITRMQMQPRGPSATEVLVDTLKAKQEEILEKAEKPPRNTKATLPGQVTAIPSAVVAAAADVETDQPTDAGLVIASMKARRVEMEKANNFRTQAMRELDELKRKRVFQTALIRVQFPDRVTLQAAFHPTETVADVISHVRECLDSEQSQRGFYLYVSPPLQKLAPEKTLSELSLVPAAHTYLSWTDEFPTPASAFSGWYLRSDLITSERAESKSSDGDVEMAYPKPIPLDEQAAANAAGKREAAAQAAAKRAGGEEKKSTGKKKPGWLKL</sequence>
<feature type="domain" description="UBX" evidence="2">
    <location>
        <begin position="481"/>
        <end position="551"/>
    </location>
</feature>
<dbReference type="InterPro" id="IPR001012">
    <property type="entry name" value="UBX_dom"/>
</dbReference>
<protein>
    <recommendedName>
        <fullName evidence="2">UBX domain-containing protein</fullName>
    </recommendedName>
</protein>
<evidence type="ECO:0000313" key="3">
    <source>
        <dbReference type="EMBL" id="TMW63331.1"/>
    </source>
</evidence>
<dbReference type="GO" id="GO:0005634">
    <property type="term" value="C:nucleus"/>
    <property type="evidence" value="ECO:0007669"/>
    <property type="project" value="TreeGrafter"/>
</dbReference>
<dbReference type="Gene3D" id="1.20.58.2190">
    <property type="match status" value="1"/>
</dbReference>
<organism evidence="3 4">
    <name type="scientific">Pythium oligandrum</name>
    <name type="common">Mycoparasitic fungus</name>
    <dbReference type="NCBI Taxonomy" id="41045"/>
    <lineage>
        <taxon>Eukaryota</taxon>
        <taxon>Sar</taxon>
        <taxon>Stramenopiles</taxon>
        <taxon>Oomycota</taxon>
        <taxon>Peronosporomycetes</taxon>
        <taxon>Pythiales</taxon>
        <taxon>Pythiaceae</taxon>
        <taxon>Pythium</taxon>
    </lineage>
</organism>
<feature type="region of interest" description="Disordered" evidence="1">
    <location>
        <begin position="156"/>
        <end position="198"/>
    </location>
</feature>
<dbReference type="GO" id="GO:0005737">
    <property type="term" value="C:cytoplasm"/>
    <property type="evidence" value="ECO:0007669"/>
    <property type="project" value="TreeGrafter"/>
</dbReference>
<dbReference type="GO" id="GO:0012506">
    <property type="term" value="C:vesicle membrane"/>
    <property type="evidence" value="ECO:0007669"/>
    <property type="project" value="TreeGrafter"/>
</dbReference>
<feature type="compositionally biased region" description="Low complexity" evidence="1">
    <location>
        <begin position="186"/>
        <end position="198"/>
    </location>
</feature>
<dbReference type="AlphaFoldDB" id="A0A8K1FI18"/>
<proteinExistence type="predicted"/>
<evidence type="ECO:0000313" key="4">
    <source>
        <dbReference type="Proteomes" id="UP000794436"/>
    </source>
</evidence>
<evidence type="ECO:0000256" key="1">
    <source>
        <dbReference type="SAM" id="MobiDB-lite"/>
    </source>
</evidence>
<dbReference type="PANTHER" id="PTHR46467:SF1">
    <property type="entry name" value="TETHER CONTAINING UBX DOMAIN FOR GLUT4"/>
    <property type="match status" value="1"/>
</dbReference>
<dbReference type="EMBL" id="SPLM01000072">
    <property type="protein sequence ID" value="TMW63331.1"/>
    <property type="molecule type" value="Genomic_DNA"/>
</dbReference>
<gene>
    <name evidence="3" type="ORF">Poli38472_002272</name>
</gene>
<dbReference type="OrthoDB" id="440781at2759"/>
<accession>A0A8K1FI18</accession>
<dbReference type="CDD" id="cd16105">
    <property type="entry name" value="Ubl_ASPSCR1_like"/>
    <property type="match status" value="1"/>
</dbReference>
<comment type="caution">
    <text evidence="3">The sequence shown here is derived from an EMBL/GenBank/DDBJ whole genome shotgun (WGS) entry which is preliminary data.</text>
</comment>
<dbReference type="InterPro" id="IPR018997">
    <property type="entry name" value="PUB_domain"/>
</dbReference>
<dbReference type="Pfam" id="PF00789">
    <property type="entry name" value="UBX"/>
    <property type="match status" value="1"/>
</dbReference>
<dbReference type="InterPro" id="IPR029071">
    <property type="entry name" value="Ubiquitin-like_domsf"/>
</dbReference>
<feature type="compositionally biased region" description="Low complexity" evidence="1">
    <location>
        <begin position="600"/>
        <end position="620"/>
    </location>
</feature>
<name>A0A8K1FI18_PYTOL</name>
<dbReference type="Pfam" id="PF11470">
    <property type="entry name" value="TUG-UBL1"/>
    <property type="match status" value="1"/>
</dbReference>
<dbReference type="InterPro" id="IPR021569">
    <property type="entry name" value="TUG-UBL1"/>
</dbReference>
<dbReference type="SUPFAM" id="SSF54236">
    <property type="entry name" value="Ubiquitin-like"/>
    <property type="match status" value="3"/>
</dbReference>
<dbReference type="GO" id="GO:0006886">
    <property type="term" value="P:intracellular protein transport"/>
    <property type="evidence" value="ECO:0007669"/>
    <property type="project" value="TreeGrafter"/>
</dbReference>
<reference evidence="3" key="1">
    <citation type="submission" date="2019-03" db="EMBL/GenBank/DDBJ databases">
        <title>Long read genome sequence of the mycoparasitic Pythium oligandrum ATCC 38472 isolated from sugarbeet rhizosphere.</title>
        <authorList>
            <person name="Gaulin E."/>
        </authorList>
    </citation>
    <scope>NUCLEOTIDE SEQUENCE</scope>
    <source>
        <strain evidence="3">ATCC 38472_TT</strain>
    </source>
</reference>
<evidence type="ECO:0000259" key="2">
    <source>
        <dbReference type="PROSITE" id="PS50033"/>
    </source>
</evidence>
<dbReference type="CDD" id="cd09212">
    <property type="entry name" value="PUB"/>
    <property type="match status" value="1"/>
</dbReference>
<dbReference type="InterPro" id="IPR036339">
    <property type="entry name" value="PUB-like_dom_sf"/>
</dbReference>
<dbReference type="SMART" id="SM00580">
    <property type="entry name" value="PUG"/>
    <property type="match status" value="1"/>
</dbReference>
<feature type="region of interest" description="Disordered" evidence="1">
    <location>
        <begin position="579"/>
        <end position="639"/>
    </location>
</feature>
<feature type="compositionally biased region" description="Low complexity" evidence="1">
    <location>
        <begin position="168"/>
        <end position="178"/>
    </location>
</feature>
<dbReference type="SUPFAM" id="SSF143503">
    <property type="entry name" value="PUG domain-like"/>
    <property type="match status" value="1"/>
</dbReference>
<dbReference type="CDD" id="cd16118">
    <property type="entry name" value="UBX2_UBXN9"/>
    <property type="match status" value="1"/>
</dbReference>
<feature type="compositionally biased region" description="Basic residues" evidence="1">
    <location>
        <begin position="629"/>
        <end position="639"/>
    </location>
</feature>
<keyword evidence="4" id="KW-1185">Reference proteome</keyword>
<dbReference type="PROSITE" id="PS50033">
    <property type="entry name" value="UBX"/>
    <property type="match status" value="1"/>
</dbReference>
<dbReference type="Pfam" id="PF09409">
    <property type="entry name" value="PUB"/>
    <property type="match status" value="1"/>
</dbReference>
<feature type="region of interest" description="Disordered" evidence="1">
    <location>
        <begin position="216"/>
        <end position="236"/>
    </location>
</feature>
<dbReference type="Proteomes" id="UP000794436">
    <property type="component" value="Unassembled WGS sequence"/>
</dbReference>